<dbReference type="Gene3D" id="1.10.640.10">
    <property type="entry name" value="Haem peroxidase domain superfamily, animal type"/>
    <property type="match status" value="3"/>
</dbReference>
<reference evidence="7 8" key="1">
    <citation type="submission" date="2020-05" db="EMBL/GenBank/DDBJ databases">
        <title>Identification and distribution of gene clusters putatively required for synthesis of sphingolipid metabolism inhibitors in phylogenetically diverse species of the filamentous fungus Fusarium.</title>
        <authorList>
            <person name="Kim H.-S."/>
            <person name="Busman M."/>
            <person name="Brown D.W."/>
            <person name="Divon H."/>
            <person name="Uhlig S."/>
            <person name="Proctor R.H."/>
        </authorList>
    </citation>
    <scope>NUCLEOTIDE SEQUENCE [LARGE SCALE GENOMIC DNA]</scope>
    <source>
        <strain evidence="7 8">NRRL 66235</strain>
    </source>
</reference>
<dbReference type="GO" id="GO:0046872">
    <property type="term" value="F:metal ion binding"/>
    <property type="evidence" value="ECO:0007669"/>
    <property type="project" value="UniProtKB-KW"/>
</dbReference>
<dbReference type="InterPro" id="IPR019791">
    <property type="entry name" value="Haem_peroxidase_animal"/>
</dbReference>
<evidence type="ECO:0000256" key="4">
    <source>
        <dbReference type="ARBA" id="ARBA00023004"/>
    </source>
</evidence>
<organism evidence="7 8">
    <name type="scientific">Fusarium mundagurra</name>
    <dbReference type="NCBI Taxonomy" id="1567541"/>
    <lineage>
        <taxon>Eukaryota</taxon>
        <taxon>Fungi</taxon>
        <taxon>Dikarya</taxon>
        <taxon>Ascomycota</taxon>
        <taxon>Pezizomycotina</taxon>
        <taxon>Sordariomycetes</taxon>
        <taxon>Hypocreomycetidae</taxon>
        <taxon>Hypocreales</taxon>
        <taxon>Nectriaceae</taxon>
        <taxon>Fusarium</taxon>
        <taxon>Fusarium fujikuroi species complex</taxon>
    </lineage>
</organism>
<feature type="compositionally biased region" description="Basic and acidic residues" evidence="6">
    <location>
        <begin position="361"/>
        <end position="373"/>
    </location>
</feature>
<accession>A0A8H5YX75</accession>
<evidence type="ECO:0000313" key="8">
    <source>
        <dbReference type="Proteomes" id="UP000544331"/>
    </source>
</evidence>
<gene>
    <name evidence="7" type="ORF">FMUND_5038</name>
</gene>
<feature type="compositionally biased region" description="Polar residues" evidence="6">
    <location>
        <begin position="584"/>
        <end position="598"/>
    </location>
</feature>
<dbReference type="SUPFAM" id="SSF48113">
    <property type="entry name" value="Heme-dependent peroxidases"/>
    <property type="match status" value="1"/>
</dbReference>
<dbReference type="GO" id="GO:0020037">
    <property type="term" value="F:heme binding"/>
    <property type="evidence" value="ECO:0007669"/>
    <property type="project" value="InterPro"/>
</dbReference>
<evidence type="ECO:0000256" key="6">
    <source>
        <dbReference type="SAM" id="MobiDB-lite"/>
    </source>
</evidence>
<comment type="caution">
    <text evidence="7">The sequence shown here is derived from an EMBL/GenBank/DDBJ whole genome shotgun (WGS) entry which is preliminary data.</text>
</comment>
<keyword evidence="3" id="KW-0560">Oxidoreductase</keyword>
<keyword evidence="4 5" id="KW-0408">Iron</keyword>
<keyword evidence="8" id="KW-1185">Reference proteome</keyword>
<dbReference type="InterPro" id="IPR037120">
    <property type="entry name" value="Haem_peroxidase_sf_animal"/>
</dbReference>
<dbReference type="PANTHER" id="PTHR11903">
    <property type="entry name" value="PROSTAGLANDIN G/H SYNTHASE"/>
    <property type="match status" value="1"/>
</dbReference>
<feature type="region of interest" description="Disordered" evidence="6">
    <location>
        <begin position="574"/>
        <end position="614"/>
    </location>
</feature>
<evidence type="ECO:0000256" key="2">
    <source>
        <dbReference type="ARBA" id="ARBA00022964"/>
    </source>
</evidence>
<dbReference type="InterPro" id="IPR050783">
    <property type="entry name" value="Oxylipin_biosynth_metab"/>
</dbReference>
<evidence type="ECO:0000256" key="1">
    <source>
        <dbReference type="ARBA" id="ARBA00022723"/>
    </source>
</evidence>
<dbReference type="Proteomes" id="UP000544331">
    <property type="component" value="Unassembled WGS sequence"/>
</dbReference>
<keyword evidence="1 5" id="KW-0479">Metal-binding</keyword>
<evidence type="ECO:0000256" key="5">
    <source>
        <dbReference type="PIRSR" id="PIRSR619791-2"/>
    </source>
</evidence>
<dbReference type="Pfam" id="PF03098">
    <property type="entry name" value="An_peroxidase"/>
    <property type="match status" value="2"/>
</dbReference>
<evidence type="ECO:0000256" key="3">
    <source>
        <dbReference type="ARBA" id="ARBA00023002"/>
    </source>
</evidence>
<proteinExistence type="predicted"/>
<dbReference type="GO" id="GO:0006631">
    <property type="term" value="P:fatty acid metabolic process"/>
    <property type="evidence" value="ECO:0007669"/>
    <property type="project" value="UniProtKB-ARBA"/>
</dbReference>
<dbReference type="GO" id="GO:0006979">
    <property type="term" value="P:response to oxidative stress"/>
    <property type="evidence" value="ECO:0007669"/>
    <property type="project" value="InterPro"/>
</dbReference>
<sequence length="1436" mass="162644">MNGHSQHSLEPVMSKQDEDLMQLTLQLRNKKEAEKYAKYHGDKLIGNPITPKVGLWEDIKSVFSKPSNWPALKRTADGIIKGTGLDGQSLATIAGSLSDYSVQRQKLIDGQVKDKYDKMLHPPLTYLGDAFQYRTADGKFNSAMNPHLGQAGAPYAKTVPSQTAPLGALPDPSDLFDKLMAREEGGRESKSGLSAMLIYHATIIIHDIFRTNDNDKNISDSSSYLDLSPLYGYTTEMQRKVRDDKFKLGLLKPDTFAEDRLLRQPPGVCIMLVMYNRYHNYAARQLLRINENGRFRVPAMYEKTKLVSLIMEHLPDRDQYGQKLPLDEDVQKLCKHYEYVWREVRAARPGDAPYAPPKTPNETDKEKEKREKAEKARHDALEEIEKFNNSELNKDLEDTANKLKLLLKEKTLKLKNRDHQAAKDFEAACDEFKDAWEAAWNKQDDDLFNTARLITCGMYIQISVHDYLRALMGFHQFDTNFTLDPRADFDQKKTSRGIGNQVTVEFNLLYRFHCAISLKDEKYTEDFMKNVLHFRDPSNTSLPEFLGTMAAVKQKAAEDHKYGKREPEPWEVTFGIPDDDDKTAPSNGAGSSGNTSDSGIAFNGAASNIGPEKVNESKHFTRNPITNLFDDSQMLKELTSAMDDPISNFGPRNVPKCLKSVEIMGILQARRWECGTLNDFRDFFGLPRHQSFESVTKNPEIQNALRDLYEHPDKIELYPGIFCESDEYMGLDPGPSESSSALWSAIFSDAITLVRSDRFYTVDWNTNSLTSWGMKEVTPNNEVCKSSVFHRLLQRAFPGWFPSNTIRFFHPFYTAKQNGIYAEAQGYGDWFKETIDHPKVAVAAPVKKPEKPLYLSKFDDIKIILQGDKANKFTNSAFYYKANLPQVVRDVLTKVDGKEDPEYTSAIENYDTSAIDDYVKDVEADLKKYLDDEMRHIVKRESISMTNSTFQIDATRDFAIPVVTRYVAHFLGFGNKLFKDPTESKDTYSENEIYQHITNCQIFVSYNADETKWLQRREAFKASMKKLIELTQRGTIWEAGQWDITRALFGKKETNAMHDLGVFVAKQVLGYEKDQKKAAAILLLICLDFAYDAVVSFSATLDGYMKDLYAAADGRPHFTLGLRNDTRPQWIQVQKWAFSDDANADEHIEKMVQTMARITVRQPIVRKALEEDTYSFAGVKRGEPVLIKEGDAVILDLAKAGDEEEVKNSPEKRQLLMAQLSIADKYGVFAPRRVVTISITSMIKFVAQMKNPRRGHDAQGKLKRINLDSTPEGYANYMAPGRVSWIQKQAEKLKSPGEAEDIVTEGNLRPEADTYLTPTWDEFVPFPMTWKIRFDGFGESDYKVGNNEYGRVKTMPTLPDFCPPWYQPQGPSTEGGAFASTVCICAEGAGKGEVDEKGEKVHKKGCPCVGGSKKKSKLKTAQLSTGCGLSDNCVHK</sequence>
<keyword evidence="5" id="KW-0349">Heme</keyword>
<feature type="binding site" description="axial binding residue" evidence="5">
    <location>
        <position position="513"/>
    </location>
    <ligand>
        <name>heme b</name>
        <dbReference type="ChEBI" id="CHEBI:60344"/>
    </ligand>
    <ligandPart>
        <name>Fe</name>
        <dbReference type="ChEBI" id="CHEBI:18248"/>
    </ligandPart>
</feature>
<dbReference type="PANTHER" id="PTHR11903:SF13">
    <property type="entry name" value="LINOLEATE 10R-LIPOXYGENASE"/>
    <property type="match status" value="1"/>
</dbReference>
<dbReference type="EMBL" id="JAAOAN010000160">
    <property type="protein sequence ID" value="KAF5718870.1"/>
    <property type="molecule type" value="Genomic_DNA"/>
</dbReference>
<dbReference type="InterPro" id="IPR010255">
    <property type="entry name" value="Haem_peroxidase_sf"/>
</dbReference>
<dbReference type="GO" id="GO:0004601">
    <property type="term" value="F:peroxidase activity"/>
    <property type="evidence" value="ECO:0007669"/>
    <property type="project" value="InterPro"/>
</dbReference>
<feature type="region of interest" description="Disordered" evidence="6">
    <location>
        <begin position="350"/>
        <end position="373"/>
    </location>
</feature>
<dbReference type="OrthoDB" id="823504at2759"/>
<dbReference type="GO" id="GO:0051213">
    <property type="term" value="F:dioxygenase activity"/>
    <property type="evidence" value="ECO:0007669"/>
    <property type="project" value="UniProtKB-KW"/>
</dbReference>
<dbReference type="InterPro" id="IPR034812">
    <property type="entry name" value="Ppo-like_N"/>
</dbReference>
<evidence type="ECO:0000313" key="7">
    <source>
        <dbReference type="EMBL" id="KAF5718870.1"/>
    </source>
</evidence>
<name>A0A8H5YX75_9HYPO</name>
<dbReference type="PROSITE" id="PS50292">
    <property type="entry name" value="PEROXIDASE_3"/>
    <property type="match status" value="1"/>
</dbReference>
<keyword evidence="2" id="KW-0223">Dioxygenase</keyword>
<dbReference type="CDD" id="cd09817">
    <property type="entry name" value="linoleate_diol_synthase_like"/>
    <property type="match status" value="1"/>
</dbReference>
<protein>
    <submittedName>
        <fullName evidence="7">Linoleate diol synthase</fullName>
    </submittedName>
</protein>